<evidence type="ECO:0000313" key="10">
    <source>
        <dbReference type="EnsemblMetazoa" id="tetur31g01310.1"/>
    </source>
</evidence>
<dbReference type="EnsemblMetazoa" id="tetur31g01310.1">
    <property type="protein sequence ID" value="tetur31g01310.1"/>
    <property type="gene ID" value="tetur31g01310"/>
</dbReference>
<dbReference type="Proteomes" id="UP000015104">
    <property type="component" value="Unassembled WGS sequence"/>
</dbReference>
<feature type="transmembrane region" description="Helical" evidence="8">
    <location>
        <begin position="234"/>
        <end position="254"/>
    </location>
</feature>
<sequence>MRYCLVNCLYITVVCQFVFAFLVSAKESGNPQESDLDDSEKLLYKSLDKSDWVDYGDMFTYDPATKTNREPKLKTAVEMVIKRKKEAQQNADQFESNCDAVEQKLRECEAKKRLTYDCARNDHCGKLSYLIVRRLIMKLSKLIDSRYYSGSTIGLNVNLDDYFFDLPFDFSNLTDCDYLVQINPLIDRLISSVVITIPKSNNVVNTDLYKYGTTAIGIILVVLWFGLKMSTQTRLYAILFSFMSVVYIVEYNSLFETHKAHSQETIDRLKSKCTQQDDQDWSGWLKSMLPVMSFKSSKNECQDYYSAFIEIAPE</sequence>
<evidence type="ECO:0000256" key="2">
    <source>
        <dbReference type="ARBA" id="ARBA00005944"/>
    </source>
</evidence>
<evidence type="ECO:0000256" key="7">
    <source>
        <dbReference type="SAM" id="Coils"/>
    </source>
</evidence>
<evidence type="ECO:0000256" key="4">
    <source>
        <dbReference type="ARBA" id="ARBA00022692"/>
    </source>
</evidence>
<keyword evidence="7" id="KW-0175">Coiled coil</keyword>
<organism evidence="10 11">
    <name type="scientific">Tetranychus urticae</name>
    <name type="common">Two-spotted spider mite</name>
    <dbReference type="NCBI Taxonomy" id="32264"/>
    <lineage>
        <taxon>Eukaryota</taxon>
        <taxon>Metazoa</taxon>
        <taxon>Ecdysozoa</taxon>
        <taxon>Arthropoda</taxon>
        <taxon>Chelicerata</taxon>
        <taxon>Arachnida</taxon>
        <taxon>Acari</taxon>
        <taxon>Acariformes</taxon>
        <taxon>Trombidiformes</taxon>
        <taxon>Prostigmata</taxon>
        <taxon>Eleutherengona</taxon>
        <taxon>Raphignathae</taxon>
        <taxon>Tetranychoidea</taxon>
        <taxon>Tetranychidae</taxon>
        <taxon>Tetranychus</taxon>
    </lineage>
</organism>
<feature type="chain" id="PRO_5004582012" description="Chloride channel CLIC-like protein 1" evidence="9">
    <location>
        <begin position="21"/>
        <end position="314"/>
    </location>
</feature>
<evidence type="ECO:0000256" key="1">
    <source>
        <dbReference type="ARBA" id="ARBA00004141"/>
    </source>
</evidence>
<reference evidence="11" key="1">
    <citation type="submission" date="2011-08" db="EMBL/GenBank/DDBJ databases">
        <authorList>
            <person name="Rombauts S."/>
        </authorList>
    </citation>
    <scope>NUCLEOTIDE SEQUENCE</scope>
    <source>
        <strain evidence="11">London</strain>
    </source>
</reference>
<evidence type="ECO:0000256" key="5">
    <source>
        <dbReference type="ARBA" id="ARBA00022989"/>
    </source>
</evidence>
<protein>
    <recommendedName>
        <fullName evidence="3">Chloride channel CLIC-like protein 1</fullName>
    </recommendedName>
</protein>
<keyword evidence="5 8" id="KW-1133">Transmembrane helix</keyword>
<proteinExistence type="inferred from homology"/>
<evidence type="ECO:0000256" key="8">
    <source>
        <dbReference type="SAM" id="Phobius"/>
    </source>
</evidence>
<evidence type="ECO:0000256" key="9">
    <source>
        <dbReference type="SAM" id="SignalP"/>
    </source>
</evidence>
<keyword evidence="9" id="KW-0732">Signal</keyword>
<comment type="subcellular location">
    <subcellularLocation>
        <location evidence="1">Membrane</location>
        <topology evidence="1">Multi-pass membrane protein</topology>
    </subcellularLocation>
</comment>
<dbReference type="GO" id="GO:0016020">
    <property type="term" value="C:membrane"/>
    <property type="evidence" value="ECO:0007669"/>
    <property type="project" value="UniProtKB-SubCell"/>
</dbReference>
<dbReference type="GO" id="GO:0005783">
    <property type="term" value="C:endoplasmic reticulum"/>
    <property type="evidence" value="ECO:0007669"/>
    <property type="project" value="TreeGrafter"/>
</dbReference>
<feature type="signal peptide" evidence="9">
    <location>
        <begin position="1"/>
        <end position="20"/>
    </location>
</feature>
<comment type="similarity">
    <text evidence="2">Belongs to the chloride channel MCLC family.</text>
</comment>
<feature type="transmembrane region" description="Helical" evidence="8">
    <location>
        <begin position="208"/>
        <end position="227"/>
    </location>
</feature>
<feature type="coiled-coil region" evidence="7">
    <location>
        <begin position="77"/>
        <end position="111"/>
    </location>
</feature>
<dbReference type="PANTHER" id="PTHR34093:SF1">
    <property type="entry name" value="CHLORIDE CHANNEL CLIC-LIKE PROTEIN 1"/>
    <property type="match status" value="1"/>
</dbReference>
<dbReference type="AlphaFoldDB" id="T1L1D0"/>
<evidence type="ECO:0000313" key="11">
    <source>
        <dbReference type="Proteomes" id="UP000015104"/>
    </source>
</evidence>
<dbReference type="EMBL" id="CAEY01000891">
    <property type="status" value="NOT_ANNOTATED_CDS"/>
    <property type="molecule type" value="Genomic_DNA"/>
</dbReference>
<dbReference type="PANTHER" id="PTHR34093">
    <property type="entry name" value="CHLORIDE CHANNEL CLIC-LIKE PROTEIN 1"/>
    <property type="match status" value="1"/>
</dbReference>
<evidence type="ECO:0000256" key="3">
    <source>
        <dbReference type="ARBA" id="ARBA00015571"/>
    </source>
</evidence>
<reference evidence="10" key="2">
    <citation type="submission" date="2015-06" db="UniProtKB">
        <authorList>
            <consortium name="EnsemblMetazoa"/>
        </authorList>
    </citation>
    <scope>IDENTIFICATION</scope>
</reference>
<keyword evidence="6 8" id="KW-0472">Membrane</keyword>
<dbReference type="InterPro" id="IPR009231">
    <property type="entry name" value="Chloride_chnl_CLIC-like"/>
</dbReference>
<dbReference type="HOGENOM" id="CLU_886612_0_0_1"/>
<evidence type="ECO:0000256" key="6">
    <source>
        <dbReference type="ARBA" id="ARBA00023136"/>
    </source>
</evidence>
<keyword evidence="11" id="KW-1185">Reference proteome</keyword>
<name>T1L1D0_TETUR</name>
<keyword evidence="4 8" id="KW-0812">Transmembrane</keyword>
<accession>T1L1D0</accession>
<dbReference type="GO" id="GO:0005254">
    <property type="term" value="F:chloride channel activity"/>
    <property type="evidence" value="ECO:0007669"/>
    <property type="project" value="TreeGrafter"/>
</dbReference>